<name>K3XX80_SETIT</name>
<evidence type="ECO:0000313" key="3">
    <source>
        <dbReference type="Proteomes" id="UP000004995"/>
    </source>
</evidence>
<dbReference type="InParanoid" id="K3XX80"/>
<keyword evidence="3" id="KW-1185">Reference proteome</keyword>
<reference evidence="3" key="1">
    <citation type="journal article" date="2012" name="Nat. Biotechnol.">
        <title>Reference genome sequence of the model plant Setaria.</title>
        <authorList>
            <person name="Bennetzen J.L."/>
            <person name="Schmutz J."/>
            <person name="Wang H."/>
            <person name="Percifield R."/>
            <person name="Hawkins J."/>
            <person name="Pontaroli A.C."/>
            <person name="Estep M."/>
            <person name="Feng L."/>
            <person name="Vaughn J.N."/>
            <person name="Grimwood J."/>
            <person name="Jenkins J."/>
            <person name="Barry K."/>
            <person name="Lindquist E."/>
            <person name="Hellsten U."/>
            <person name="Deshpande S."/>
            <person name="Wang X."/>
            <person name="Wu X."/>
            <person name="Mitros T."/>
            <person name="Triplett J."/>
            <person name="Yang X."/>
            <person name="Ye C.Y."/>
            <person name="Mauro-Herrera M."/>
            <person name="Wang L."/>
            <person name="Li P."/>
            <person name="Sharma M."/>
            <person name="Sharma R."/>
            <person name="Ronald P.C."/>
            <person name="Panaud O."/>
            <person name="Kellogg E.A."/>
            <person name="Brutnell T.P."/>
            <person name="Doust A.N."/>
            <person name="Tuskan G.A."/>
            <person name="Rokhsar D."/>
            <person name="Devos K.M."/>
        </authorList>
    </citation>
    <scope>NUCLEOTIDE SEQUENCE [LARGE SCALE GENOMIC DNA]</scope>
    <source>
        <strain evidence="3">cv. Yugu1</strain>
    </source>
</reference>
<sequence>MVKGYVLAEVQVPVVEIRLPRAGGHVWLHERVEVPDPLHLRCATAVSTGEPQVHVLDVVQHAGAVRERRRRLRDAADRRAVGVQDHDPRVGPREPGGEDVLPRVPADGLADVVGGHLGVGARGGGPVQDVLHSGAGAHAKVRHRLDPGHLLAVRAVHPHPELPEAAPHHRQERVARAEVQGLEGRGLHDAEALAAAASDGPEHVVSHGVLVQEPPLGIHKHGVQDVVSGEAVLAEQRAEAAAAEVSPDADGRAQAGRESQLVARLCDGVVELAERRAGVHPRGGVLLVDTDAAEVGQVDHGERLRAQGPVGQALVVVPAAAHAEADAVPAAADHGGLHVGGVRGRDDPERPHRCRCGEPLVPDGGHQHRGERRRALRVHELAGDARREALEEVVRGSVGRDEGVATENGEDEHRR</sequence>
<proteinExistence type="predicted"/>
<reference evidence="2" key="2">
    <citation type="submission" date="2018-08" db="UniProtKB">
        <authorList>
            <consortium name="EnsemblPlants"/>
        </authorList>
    </citation>
    <scope>IDENTIFICATION</scope>
    <source>
        <strain evidence="2">Yugu1</strain>
    </source>
</reference>
<dbReference type="AlphaFoldDB" id="K3XX80"/>
<dbReference type="Gramene" id="KQL10953">
    <property type="protein sequence ID" value="KQL10953"/>
    <property type="gene ID" value="SETIT_006538mg"/>
</dbReference>
<dbReference type="eggNOG" id="ENOG502R3G5">
    <property type="taxonomic scope" value="Eukaryota"/>
</dbReference>
<dbReference type="HOGENOM" id="CLU_635523_0_0_1"/>
<feature type="compositionally biased region" description="Basic and acidic residues" evidence="1">
    <location>
        <begin position="73"/>
        <end position="96"/>
    </location>
</feature>
<feature type="compositionally biased region" description="Basic and acidic residues" evidence="1">
    <location>
        <begin position="393"/>
        <end position="403"/>
    </location>
</feature>
<organism evidence="2 3">
    <name type="scientific">Setaria italica</name>
    <name type="common">Foxtail millet</name>
    <name type="synonym">Panicum italicum</name>
    <dbReference type="NCBI Taxonomy" id="4555"/>
    <lineage>
        <taxon>Eukaryota</taxon>
        <taxon>Viridiplantae</taxon>
        <taxon>Streptophyta</taxon>
        <taxon>Embryophyta</taxon>
        <taxon>Tracheophyta</taxon>
        <taxon>Spermatophyta</taxon>
        <taxon>Magnoliopsida</taxon>
        <taxon>Liliopsida</taxon>
        <taxon>Poales</taxon>
        <taxon>Poaceae</taxon>
        <taxon>PACMAD clade</taxon>
        <taxon>Panicoideae</taxon>
        <taxon>Panicodae</taxon>
        <taxon>Paniceae</taxon>
        <taxon>Cenchrinae</taxon>
        <taxon>Setaria</taxon>
    </lineage>
</organism>
<dbReference type="OMA" id="PHNHILA"/>
<evidence type="ECO:0000256" key="1">
    <source>
        <dbReference type="SAM" id="MobiDB-lite"/>
    </source>
</evidence>
<feature type="region of interest" description="Disordered" evidence="1">
    <location>
        <begin position="70"/>
        <end position="104"/>
    </location>
</feature>
<protein>
    <submittedName>
        <fullName evidence="2">Uncharacterized protein</fullName>
    </submittedName>
</protein>
<accession>K3XX80</accession>
<dbReference type="EMBL" id="AGNK02002547">
    <property type="status" value="NOT_ANNOTATED_CDS"/>
    <property type="molecule type" value="Genomic_DNA"/>
</dbReference>
<dbReference type="EnsemblPlants" id="KQL10953">
    <property type="protein sequence ID" value="KQL10953"/>
    <property type="gene ID" value="SETIT_006538mg"/>
</dbReference>
<evidence type="ECO:0000313" key="2">
    <source>
        <dbReference type="EnsemblPlants" id="KQL10953"/>
    </source>
</evidence>
<feature type="region of interest" description="Disordered" evidence="1">
    <location>
        <begin position="393"/>
        <end position="415"/>
    </location>
</feature>
<dbReference type="Proteomes" id="UP000004995">
    <property type="component" value="Unassembled WGS sequence"/>
</dbReference>